<keyword evidence="2" id="KW-1185">Reference proteome</keyword>
<gene>
    <name evidence="1" type="ORF">HDF14_001821</name>
</gene>
<reference evidence="1 2" key="1">
    <citation type="submission" date="2020-08" db="EMBL/GenBank/DDBJ databases">
        <title>Genomic Encyclopedia of Type Strains, Phase IV (KMG-V): Genome sequencing to study the core and pangenomes of soil and plant-associated prokaryotes.</title>
        <authorList>
            <person name="Whitman W."/>
        </authorList>
    </citation>
    <scope>NUCLEOTIDE SEQUENCE [LARGE SCALE GENOMIC DNA]</scope>
    <source>
        <strain evidence="1 2">X5P2</strain>
    </source>
</reference>
<dbReference type="AlphaFoldDB" id="A0A9X0QDB5"/>
<dbReference type="EMBL" id="JACHEB010000003">
    <property type="protein sequence ID" value="MBB5328215.1"/>
    <property type="molecule type" value="Genomic_DNA"/>
</dbReference>
<comment type="caution">
    <text evidence="1">The sequence shown here is derived from an EMBL/GenBank/DDBJ whole genome shotgun (WGS) entry which is preliminary data.</text>
</comment>
<proteinExistence type="predicted"/>
<protein>
    <submittedName>
        <fullName evidence="1">Uncharacterized protein</fullName>
    </submittedName>
</protein>
<evidence type="ECO:0000313" key="2">
    <source>
        <dbReference type="Proteomes" id="UP000535182"/>
    </source>
</evidence>
<organism evidence="1 2">
    <name type="scientific">Tunturiibacter gelidiferens</name>
    <dbReference type="NCBI Taxonomy" id="3069689"/>
    <lineage>
        <taxon>Bacteria</taxon>
        <taxon>Pseudomonadati</taxon>
        <taxon>Acidobacteriota</taxon>
        <taxon>Terriglobia</taxon>
        <taxon>Terriglobales</taxon>
        <taxon>Acidobacteriaceae</taxon>
        <taxon>Tunturiibacter</taxon>
    </lineage>
</organism>
<accession>A0A9X0QDB5</accession>
<dbReference type="Proteomes" id="UP000535182">
    <property type="component" value="Unassembled WGS sequence"/>
</dbReference>
<name>A0A9X0QDB5_9BACT</name>
<evidence type="ECO:0000313" key="1">
    <source>
        <dbReference type="EMBL" id="MBB5328215.1"/>
    </source>
</evidence>
<sequence>MIWLTFAQRCLRRGWLGCGCDFHGFIRFDKVKTNTGSLHCAIDGETVDCFGRDDGVCGLGERQQQIPFGDDNKKGNSRLDASLPS</sequence>